<accession>A0A834STT8</accession>
<evidence type="ECO:0000256" key="2">
    <source>
        <dbReference type="ARBA" id="ARBA00006357"/>
    </source>
</evidence>
<dbReference type="InterPro" id="IPR012337">
    <property type="entry name" value="RNaseH-like_sf"/>
</dbReference>
<evidence type="ECO:0000256" key="3">
    <source>
        <dbReference type="ARBA" id="ARBA00022722"/>
    </source>
</evidence>
<dbReference type="SUPFAM" id="SSF53098">
    <property type="entry name" value="Ribonuclease H-like"/>
    <property type="match status" value="1"/>
</dbReference>
<evidence type="ECO:0000256" key="7">
    <source>
        <dbReference type="ARBA" id="ARBA00053817"/>
    </source>
</evidence>
<dbReference type="FunFam" id="3.30.420.10:FF:000080">
    <property type="entry name" value="Small RNA degrading nuclease 3"/>
    <property type="match status" value="1"/>
</dbReference>
<evidence type="ECO:0000256" key="5">
    <source>
        <dbReference type="ARBA" id="ARBA00022839"/>
    </source>
</evidence>
<evidence type="ECO:0000313" key="11">
    <source>
        <dbReference type="Proteomes" id="UP000634136"/>
    </source>
</evidence>
<keyword evidence="8" id="KW-0175">Coiled coil</keyword>
<comment type="similarity">
    <text evidence="2">Belongs to the REXO1/REXO3 family.</text>
</comment>
<reference evidence="10" key="1">
    <citation type="submission" date="2020-09" db="EMBL/GenBank/DDBJ databases">
        <title>Genome-Enabled Discovery of Anthraquinone Biosynthesis in Senna tora.</title>
        <authorList>
            <person name="Kang S.-H."/>
            <person name="Pandey R.P."/>
            <person name="Lee C.-M."/>
            <person name="Sim J.-S."/>
            <person name="Jeong J.-T."/>
            <person name="Choi B.-S."/>
            <person name="Jung M."/>
            <person name="Ginzburg D."/>
            <person name="Zhao K."/>
            <person name="Won S.Y."/>
            <person name="Oh T.-J."/>
            <person name="Yu Y."/>
            <person name="Kim N.-H."/>
            <person name="Lee O.R."/>
            <person name="Lee T.-H."/>
            <person name="Bashyal P."/>
            <person name="Kim T.-S."/>
            <person name="Lee W.-H."/>
            <person name="Kawkins C."/>
            <person name="Kim C.-K."/>
            <person name="Kim J.S."/>
            <person name="Ahn B.O."/>
            <person name="Rhee S.Y."/>
            <person name="Sohng J.K."/>
        </authorList>
    </citation>
    <scope>NUCLEOTIDE SEQUENCE</scope>
    <source>
        <tissue evidence="10">Leaf</tissue>
    </source>
</reference>
<sequence>MKGWVIINLRLKNMLLRSTKMVAVDCEMVLCEDGTDAVVKVCVVDRNLEVKLDKLVRPYKKIVDYRTEITGVSAQDLEGITCSLADVQKSMKKLLSNGTILVGHSLHNDLRVLKLDYIRVIDTSYIFLPLDGPIHKRPSLNNLLLGYPVREIGAPHNCLDDATAAMKLVLAKIKHGVDNDDIAIPLIQEPVPESQLAKLLLHRISTSVKIEELHEVVPGRFTLELKPPKGDKYSAFAIFKNPQEAYDAFEEVQGSQDKDSCGRSQKLVTFQLSSGMTSSLYVRKMAPDDPLKLNPSKRALEVAETNVFKKARMDPEREEEDAETNSNMCETHLKEIEALNQRLKQSDLEIENLRQQLKQNESEIESLRQQLKQDVEVESLRQQLKQKDYEINVLNKMVASLNMKQKRSVTTR</sequence>
<proteinExistence type="inferred from homology"/>
<dbReference type="PANTHER" id="PTHR12801:SF115">
    <property type="entry name" value="FI18136P1-RELATED"/>
    <property type="match status" value="1"/>
</dbReference>
<organism evidence="10 11">
    <name type="scientific">Senna tora</name>
    <dbReference type="NCBI Taxonomy" id="362788"/>
    <lineage>
        <taxon>Eukaryota</taxon>
        <taxon>Viridiplantae</taxon>
        <taxon>Streptophyta</taxon>
        <taxon>Embryophyta</taxon>
        <taxon>Tracheophyta</taxon>
        <taxon>Spermatophyta</taxon>
        <taxon>Magnoliopsida</taxon>
        <taxon>eudicotyledons</taxon>
        <taxon>Gunneridae</taxon>
        <taxon>Pentapetalae</taxon>
        <taxon>rosids</taxon>
        <taxon>fabids</taxon>
        <taxon>Fabales</taxon>
        <taxon>Fabaceae</taxon>
        <taxon>Caesalpinioideae</taxon>
        <taxon>Cassia clade</taxon>
        <taxon>Senna</taxon>
    </lineage>
</organism>
<keyword evidence="3" id="KW-0540">Nuclease</keyword>
<dbReference type="InterPro" id="IPR047021">
    <property type="entry name" value="REXO1/3/4-like"/>
</dbReference>
<evidence type="ECO:0000256" key="4">
    <source>
        <dbReference type="ARBA" id="ARBA00022801"/>
    </source>
</evidence>
<evidence type="ECO:0000256" key="1">
    <source>
        <dbReference type="ARBA" id="ARBA00004123"/>
    </source>
</evidence>
<keyword evidence="4" id="KW-0378">Hydrolase</keyword>
<dbReference type="PANTHER" id="PTHR12801">
    <property type="entry name" value="RNA EXONUCLEASE REXO1 / RECO3 FAMILY MEMBER-RELATED"/>
    <property type="match status" value="1"/>
</dbReference>
<dbReference type="Gene3D" id="3.30.420.10">
    <property type="entry name" value="Ribonuclease H-like superfamily/Ribonuclease H"/>
    <property type="match status" value="1"/>
</dbReference>
<dbReference type="CDD" id="cd06145">
    <property type="entry name" value="REX1_like"/>
    <property type="match status" value="1"/>
</dbReference>
<comment type="caution">
    <text evidence="10">The sequence shown here is derived from an EMBL/GenBank/DDBJ whole genome shotgun (WGS) entry which is preliminary data.</text>
</comment>
<dbReference type="GO" id="GO:0005634">
    <property type="term" value="C:nucleus"/>
    <property type="evidence" value="ECO:0007669"/>
    <property type="project" value="UniProtKB-SubCell"/>
</dbReference>
<dbReference type="EMBL" id="JAAIUW010000011">
    <property type="protein sequence ID" value="KAF7809859.1"/>
    <property type="molecule type" value="Genomic_DNA"/>
</dbReference>
<dbReference type="Pfam" id="PF00929">
    <property type="entry name" value="RNase_T"/>
    <property type="match status" value="1"/>
</dbReference>
<keyword evidence="11" id="KW-1185">Reference proteome</keyword>
<dbReference type="InterPro" id="IPR036397">
    <property type="entry name" value="RNaseH_sf"/>
</dbReference>
<evidence type="ECO:0000313" key="10">
    <source>
        <dbReference type="EMBL" id="KAF7809859.1"/>
    </source>
</evidence>
<gene>
    <name evidence="10" type="ORF">G2W53_036602</name>
</gene>
<protein>
    <submittedName>
        <fullName evidence="10">Small RNA degrading nuclease 1</fullName>
    </submittedName>
</protein>
<feature type="coiled-coil region" evidence="8">
    <location>
        <begin position="329"/>
        <end position="397"/>
    </location>
</feature>
<comment type="subcellular location">
    <subcellularLocation>
        <location evidence="1">Nucleus</location>
    </subcellularLocation>
</comment>
<evidence type="ECO:0000256" key="8">
    <source>
        <dbReference type="SAM" id="Coils"/>
    </source>
</evidence>
<feature type="domain" description="Exonuclease" evidence="9">
    <location>
        <begin position="20"/>
        <end position="178"/>
    </location>
</feature>
<comment type="function">
    <text evidence="7">3'-5' exonuclease degrading single-stranded small RNAs.</text>
</comment>
<evidence type="ECO:0000259" key="9">
    <source>
        <dbReference type="SMART" id="SM00479"/>
    </source>
</evidence>
<keyword evidence="5" id="KW-0269">Exonuclease</keyword>
<dbReference type="Proteomes" id="UP000634136">
    <property type="component" value="Unassembled WGS sequence"/>
</dbReference>
<name>A0A834STT8_9FABA</name>
<evidence type="ECO:0000256" key="6">
    <source>
        <dbReference type="ARBA" id="ARBA00023242"/>
    </source>
</evidence>
<dbReference type="InterPro" id="IPR013520">
    <property type="entry name" value="Ribonucl_H"/>
</dbReference>
<dbReference type="GO" id="GO:0003676">
    <property type="term" value="F:nucleic acid binding"/>
    <property type="evidence" value="ECO:0007669"/>
    <property type="project" value="InterPro"/>
</dbReference>
<keyword evidence="6" id="KW-0539">Nucleus</keyword>
<dbReference type="InterPro" id="IPR034922">
    <property type="entry name" value="REX1-like_exo"/>
</dbReference>
<dbReference type="SMART" id="SM00479">
    <property type="entry name" value="EXOIII"/>
    <property type="match status" value="1"/>
</dbReference>
<dbReference type="OrthoDB" id="16516at2759"/>
<dbReference type="AlphaFoldDB" id="A0A834STT8"/>
<dbReference type="GO" id="GO:0004527">
    <property type="term" value="F:exonuclease activity"/>
    <property type="evidence" value="ECO:0007669"/>
    <property type="project" value="UniProtKB-KW"/>
</dbReference>